<dbReference type="InterPro" id="IPR027417">
    <property type="entry name" value="P-loop_NTPase"/>
</dbReference>
<feature type="repeat" description="ANK" evidence="2">
    <location>
        <begin position="648"/>
        <end position="680"/>
    </location>
</feature>
<dbReference type="RefSeq" id="XP_023450502.2">
    <property type="nucleotide sequence ID" value="XM_023604212.2"/>
</dbReference>
<gene>
    <name evidence="4" type="ORF">RHO25_012926</name>
</gene>
<dbReference type="InterPro" id="IPR002110">
    <property type="entry name" value="Ankyrin_rpt"/>
</dbReference>
<evidence type="ECO:0000256" key="2">
    <source>
        <dbReference type="PROSITE-ProRule" id="PRU00023"/>
    </source>
</evidence>
<dbReference type="Gene3D" id="3.40.50.300">
    <property type="entry name" value="P-loop containing nucleotide triphosphate hydrolases"/>
    <property type="match status" value="1"/>
</dbReference>
<dbReference type="Pfam" id="PF24883">
    <property type="entry name" value="NPHP3_N"/>
    <property type="match status" value="1"/>
</dbReference>
<feature type="repeat" description="ANK" evidence="2">
    <location>
        <begin position="748"/>
        <end position="780"/>
    </location>
</feature>
<dbReference type="SUPFAM" id="SSF52540">
    <property type="entry name" value="P-loop containing nucleoside triphosphate hydrolases"/>
    <property type="match status" value="1"/>
</dbReference>
<evidence type="ECO:0000313" key="5">
    <source>
        <dbReference type="Proteomes" id="UP001302367"/>
    </source>
</evidence>
<evidence type="ECO:0000256" key="1">
    <source>
        <dbReference type="ARBA" id="ARBA00022737"/>
    </source>
</evidence>
<feature type="repeat" description="ANK" evidence="2">
    <location>
        <begin position="786"/>
        <end position="818"/>
    </location>
</feature>
<keyword evidence="1" id="KW-0677">Repeat</keyword>
<dbReference type="PRINTS" id="PR01415">
    <property type="entry name" value="ANKYRIN"/>
</dbReference>
<reference evidence="4 5" key="1">
    <citation type="submission" date="2023-09" db="EMBL/GenBank/DDBJ databases">
        <title>Complete-Gapless Cercospora beticola genome.</title>
        <authorList>
            <person name="Wyatt N.A."/>
            <person name="Spanner R.E."/>
            <person name="Bolton M.D."/>
        </authorList>
    </citation>
    <scope>NUCLEOTIDE SEQUENCE [LARGE SCALE GENOMIC DNA]</scope>
    <source>
        <strain evidence="4">Cb09-40</strain>
    </source>
</reference>
<dbReference type="Pfam" id="PF12796">
    <property type="entry name" value="Ank_2"/>
    <property type="match status" value="3"/>
</dbReference>
<dbReference type="EMBL" id="CP134192">
    <property type="protein sequence ID" value="WPB08261.1"/>
    <property type="molecule type" value="Genomic_DNA"/>
</dbReference>
<keyword evidence="2" id="KW-0040">ANK repeat</keyword>
<protein>
    <recommendedName>
        <fullName evidence="3">Nephrocystin 3-like N-terminal domain-containing protein</fullName>
    </recommendedName>
</protein>
<feature type="repeat" description="ANK" evidence="2">
    <location>
        <begin position="681"/>
        <end position="713"/>
    </location>
</feature>
<sequence length="846" mass="93471">MMLARDMGPDPAPAAALSRWLSDDDCHVTTEEIVAAGEVQFFDDPITDIPRYPAIPDDEYFDPADRTEDQESVAEEETEMRAEQLREITAWLSPPDFEMAYNSAIVLHESSTGQWFLRSDRYLDWKFGLTHHLWLNGKPGCGKTTLCSLAIRDIRAYCQHRPGNGYAFFYISFSNDATFGKMSLLRSLIVQLGVKGRAVSVLLQLYDNLSRSHPGEAELEYILSLCFEAYDQIYVCVDALDECPEDYDRLHKMIECLQRLSQTGQNVKFLLTSREMPHIRSAMIRLGAESVNIPTQATNEDIRQYVTTTLSRDPRLSRLNEETKALIEQTISQRADGMFRWAYCQLFELKKMRSLKSSLVRRLLDDLPRTLDATYERMLLGVSADFASDGLKMLRWLAYAQPPVHLRELAEVTIIDFMTDPGLVETDQRPRLDDALEILSGLVVVQSAGSQSEGGSDALAKPSVMSKDEAYNDLDDIQSGTTPALDLPTYISKDTIIRLAHFSILEFLESKRSLAGDARKFHLDSAREHTIIAQSCIIYLIHYSQSSEKTCTPEDLVSFPLLEYAAQHWSYHASRAQPGQPIDEIRLLTSPAMRDWLLVFQPDAPWRDSFEPLESIGSGLYYASFLGLGAVVKDLLTDGADVNAQGGQYDNALQAASVNGHVHIVRMLLDAGADLNAQGGYHDNALQAASANGHVYVVEALLRYGADANADEGLRSTALKVAAGNGYHAIVQMLLERGANANAYSEGTDNTALHAASRSGQEEVVQLLLDAGADVNFGGRIGIEERLQTPLQLAASKGQAKIVQLLLDAGADVHARRGTSDTALHLAMAAGHETIVQMLKDAGAGA</sequence>
<dbReference type="PANTHER" id="PTHR10039">
    <property type="entry name" value="AMELOGENIN"/>
    <property type="match status" value="1"/>
</dbReference>
<dbReference type="GeneID" id="35435215"/>
<dbReference type="InterPro" id="IPR036770">
    <property type="entry name" value="Ankyrin_rpt-contain_sf"/>
</dbReference>
<dbReference type="PROSITE" id="PS50088">
    <property type="entry name" value="ANK_REPEAT"/>
    <property type="match status" value="6"/>
</dbReference>
<evidence type="ECO:0000259" key="3">
    <source>
        <dbReference type="Pfam" id="PF24883"/>
    </source>
</evidence>
<dbReference type="SUPFAM" id="SSF48403">
    <property type="entry name" value="Ankyrin repeat"/>
    <property type="match status" value="1"/>
</dbReference>
<dbReference type="Proteomes" id="UP001302367">
    <property type="component" value="Chromosome 9"/>
</dbReference>
<dbReference type="Gene3D" id="1.25.40.20">
    <property type="entry name" value="Ankyrin repeat-containing domain"/>
    <property type="match status" value="2"/>
</dbReference>
<dbReference type="PROSITE" id="PS50297">
    <property type="entry name" value="ANK_REP_REGION"/>
    <property type="match status" value="6"/>
</dbReference>
<keyword evidence="5" id="KW-1185">Reference proteome</keyword>
<dbReference type="SMART" id="SM00248">
    <property type="entry name" value="ANK"/>
    <property type="match status" value="7"/>
</dbReference>
<accession>A0ABZ0P906</accession>
<evidence type="ECO:0000313" key="4">
    <source>
        <dbReference type="EMBL" id="WPB08261.1"/>
    </source>
</evidence>
<name>A0ABZ0P906_CERBT</name>
<proteinExistence type="predicted"/>
<dbReference type="PANTHER" id="PTHR10039:SF16">
    <property type="entry name" value="GPI INOSITOL-DEACYLASE"/>
    <property type="match status" value="1"/>
</dbReference>
<dbReference type="InterPro" id="IPR056884">
    <property type="entry name" value="NPHP3-like_N"/>
</dbReference>
<feature type="domain" description="Nephrocystin 3-like N-terminal" evidence="3">
    <location>
        <begin position="112"/>
        <end position="274"/>
    </location>
</feature>
<feature type="repeat" description="ANK" evidence="2">
    <location>
        <begin position="819"/>
        <end position="846"/>
    </location>
</feature>
<organism evidence="4 5">
    <name type="scientific">Cercospora beticola</name>
    <name type="common">Sugarbeet leaf spot fungus</name>
    <dbReference type="NCBI Taxonomy" id="122368"/>
    <lineage>
        <taxon>Eukaryota</taxon>
        <taxon>Fungi</taxon>
        <taxon>Dikarya</taxon>
        <taxon>Ascomycota</taxon>
        <taxon>Pezizomycotina</taxon>
        <taxon>Dothideomycetes</taxon>
        <taxon>Dothideomycetidae</taxon>
        <taxon>Mycosphaerellales</taxon>
        <taxon>Mycosphaerellaceae</taxon>
        <taxon>Cercospora</taxon>
    </lineage>
</organism>
<feature type="repeat" description="ANK" evidence="2">
    <location>
        <begin position="714"/>
        <end position="746"/>
    </location>
</feature>